<proteinExistence type="predicted"/>
<evidence type="ECO:0000313" key="1">
    <source>
        <dbReference type="EMBL" id="TFK18641.1"/>
    </source>
</evidence>
<feature type="non-terminal residue" evidence="1">
    <location>
        <position position="101"/>
    </location>
</feature>
<keyword evidence="2" id="KW-1185">Reference proteome</keyword>
<dbReference type="AlphaFoldDB" id="A0A5C3KF25"/>
<organism evidence="1 2">
    <name type="scientific">Coprinopsis marcescibilis</name>
    <name type="common">Agaric fungus</name>
    <name type="synonym">Psathyrella marcescibilis</name>
    <dbReference type="NCBI Taxonomy" id="230819"/>
    <lineage>
        <taxon>Eukaryota</taxon>
        <taxon>Fungi</taxon>
        <taxon>Dikarya</taxon>
        <taxon>Basidiomycota</taxon>
        <taxon>Agaricomycotina</taxon>
        <taxon>Agaricomycetes</taxon>
        <taxon>Agaricomycetidae</taxon>
        <taxon>Agaricales</taxon>
        <taxon>Agaricineae</taxon>
        <taxon>Psathyrellaceae</taxon>
        <taxon>Coprinopsis</taxon>
    </lineage>
</organism>
<sequence>MSSEYSNPYRLELLKATNWLPWKQHFLAILRDLGLEKCDLLSEEKAEREKWLANDAKARTRLELSVGDSEMIHLSGASTARQMWKQLTQVKESKGRLGILA</sequence>
<evidence type="ECO:0008006" key="3">
    <source>
        <dbReference type="Google" id="ProtNLM"/>
    </source>
</evidence>
<dbReference type="OrthoDB" id="2847449at2759"/>
<dbReference type="EMBL" id="ML210387">
    <property type="protein sequence ID" value="TFK18641.1"/>
    <property type="molecule type" value="Genomic_DNA"/>
</dbReference>
<dbReference type="STRING" id="230819.A0A5C3KF25"/>
<gene>
    <name evidence="1" type="ORF">FA15DRAFT_627750</name>
</gene>
<name>A0A5C3KF25_COPMA</name>
<accession>A0A5C3KF25</accession>
<reference evidence="1 2" key="1">
    <citation type="journal article" date="2019" name="Nat. Ecol. Evol.">
        <title>Megaphylogeny resolves global patterns of mushroom evolution.</title>
        <authorList>
            <person name="Varga T."/>
            <person name="Krizsan K."/>
            <person name="Foldi C."/>
            <person name="Dima B."/>
            <person name="Sanchez-Garcia M."/>
            <person name="Sanchez-Ramirez S."/>
            <person name="Szollosi G.J."/>
            <person name="Szarkandi J.G."/>
            <person name="Papp V."/>
            <person name="Albert L."/>
            <person name="Andreopoulos W."/>
            <person name="Angelini C."/>
            <person name="Antonin V."/>
            <person name="Barry K.W."/>
            <person name="Bougher N.L."/>
            <person name="Buchanan P."/>
            <person name="Buyck B."/>
            <person name="Bense V."/>
            <person name="Catcheside P."/>
            <person name="Chovatia M."/>
            <person name="Cooper J."/>
            <person name="Damon W."/>
            <person name="Desjardin D."/>
            <person name="Finy P."/>
            <person name="Geml J."/>
            <person name="Haridas S."/>
            <person name="Hughes K."/>
            <person name="Justo A."/>
            <person name="Karasinski D."/>
            <person name="Kautmanova I."/>
            <person name="Kiss B."/>
            <person name="Kocsube S."/>
            <person name="Kotiranta H."/>
            <person name="LaButti K.M."/>
            <person name="Lechner B.E."/>
            <person name="Liimatainen K."/>
            <person name="Lipzen A."/>
            <person name="Lukacs Z."/>
            <person name="Mihaltcheva S."/>
            <person name="Morgado L.N."/>
            <person name="Niskanen T."/>
            <person name="Noordeloos M.E."/>
            <person name="Ohm R.A."/>
            <person name="Ortiz-Santana B."/>
            <person name="Ovrebo C."/>
            <person name="Racz N."/>
            <person name="Riley R."/>
            <person name="Savchenko A."/>
            <person name="Shiryaev A."/>
            <person name="Soop K."/>
            <person name="Spirin V."/>
            <person name="Szebenyi C."/>
            <person name="Tomsovsky M."/>
            <person name="Tulloss R.E."/>
            <person name="Uehling J."/>
            <person name="Grigoriev I.V."/>
            <person name="Vagvolgyi C."/>
            <person name="Papp T."/>
            <person name="Martin F.M."/>
            <person name="Miettinen O."/>
            <person name="Hibbett D.S."/>
            <person name="Nagy L.G."/>
        </authorList>
    </citation>
    <scope>NUCLEOTIDE SEQUENCE [LARGE SCALE GENOMIC DNA]</scope>
    <source>
        <strain evidence="1 2">CBS 121175</strain>
    </source>
</reference>
<protein>
    <recommendedName>
        <fullName evidence="3">Retrotransposon Copia-like N-terminal domain-containing protein</fullName>
    </recommendedName>
</protein>
<evidence type="ECO:0000313" key="2">
    <source>
        <dbReference type="Proteomes" id="UP000307440"/>
    </source>
</evidence>
<dbReference type="Pfam" id="PF14223">
    <property type="entry name" value="Retrotran_gag_2"/>
    <property type="match status" value="1"/>
</dbReference>
<dbReference type="Proteomes" id="UP000307440">
    <property type="component" value="Unassembled WGS sequence"/>
</dbReference>